<dbReference type="EC" id="2.7.11.-" evidence="8"/>
<dbReference type="GeneID" id="136808798"/>
<dbReference type="PANTHER" id="PTHR11947:SF3">
    <property type="entry name" value="[PYRUVATE DEHYDROGENASE (ACETYL-TRANSFERRING)] KINASE, MITOCHONDRIAL"/>
    <property type="match status" value="1"/>
</dbReference>
<name>A0A7M5VAH9_9CNID</name>
<dbReference type="Pfam" id="PF10436">
    <property type="entry name" value="BCDHK_Adom3"/>
    <property type="match status" value="1"/>
</dbReference>
<keyword evidence="4 8" id="KW-0418">Kinase</keyword>
<keyword evidence="11" id="KW-1185">Reference proteome</keyword>
<dbReference type="InterPro" id="IPR003594">
    <property type="entry name" value="HATPase_dom"/>
</dbReference>
<dbReference type="InterPro" id="IPR018955">
    <property type="entry name" value="BCDHK/PDK_N"/>
</dbReference>
<comment type="subcellular location">
    <subcellularLocation>
        <location evidence="8">Mitochondrion matrix</location>
    </subcellularLocation>
</comment>
<protein>
    <recommendedName>
        <fullName evidence="8">Protein-serine/threonine kinase</fullName>
        <ecNumber evidence="8">2.7.11.-</ecNumber>
    </recommendedName>
</protein>
<dbReference type="EnsemblMetazoa" id="CLYHEMT006413.1">
    <property type="protein sequence ID" value="CLYHEMP006413.1"/>
    <property type="gene ID" value="CLYHEMG006413"/>
</dbReference>
<dbReference type="RefSeq" id="XP_066921441.1">
    <property type="nucleotide sequence ID" value="XM_067065340.1"/>
</dbReference>
<proteinExistence type="inferred from homology"/>
<dbReference type="SMART" id="SM00387">
    <property type="entry name" value="HATPase_c"/>
    <property type="match status" value="1"/>
</dbReference>
<evidence type="ECO:0000259" key="9">
    <source>
        <dbReference type="PROSITE" id="PS50109"/>
    </source>
</evidence>
<evidence type="ECO:0000256" key="4">
    <source>
        <dbReference type="ARBA" id="ARBA00022777"/>
    </source>
</evidence>
<accession>A0A7M5VAH9</accession>
<dbReference type="GO" id="GO:0005524">
    <property type="term" value="F:ATP binding"/>
    <property type="evidence" value="ECO:0007669"/>
    <property type="project" value="UniProtKB-UniRule"/>
</dbReference>
<dbReference type="AlphaFoldDB" id="A0A7M5VAH9"/>
<dbReference type="GO" id="GO:0010906">
    <property type="term" value="P:regulation of glucose metabolic process"/>
    <property type="evidence" value="ECO:0007669"/>
    <property type="project" value="TreeGrafter"/>
</dbReference>
<keyword evidence="3 8" id="KW-0547">Nucleotide-binding</keyword>
<evidence type="ECO:0000256" key="2">
    <source>
        <dbReference type="ARBA" id="ARBA00022679"/>
    </source>
</evidence>
<keyword evidence="2 8" id="KW-0808">Transferase</keyword>
<comment type="catalytic activity">
    <reaction evidence="7">
        <text>L-seryl-[pyruvate dehydrogenase E1 alpha subunit] + ATP = O-phospho-L-seryl-[pyruvate dehydrogenase E1 alpha subunit] + ADP + H(+)</text>
        <dbReference type="Rhea" id="RHEA:23052"/>
        <dbReference type="Rhea" id="RHEA-COMP:13689"/>
        <dbReference type="Rhea" id="RHEA-COMP:13690"/>
        <dbReference type="ChEBI" id="CHEBI:15378"/>
        <dbReference type="ChEBI" id="CHEBI:29999"/>
        <dbReference type="ChEBI" id="CHEBI:30616"/>
        <dbReference type="ChEBI" id="CHEBI:83421"/>
        <dbReference type="ChEBI" id="CHEBI:456216"/>
        <dbReference type="EC" id="2.7.11.2"/>
    </reaction>
</comment>
<dbReference type="GO" id="GO:0005759">
    <property type="term" value="C:mitochondrial matrix"/>
    <property type="evidence" value="ECO:0007669"/>
    <property type="project" value="UniProtKB-SubCell"/>
</dbReference>
<dbReference type="Proteomes" id="UP000594262">
    <property type="component" value="Unplaced"/>
</dbReference>
<dbReference type="GO" id="GO:0004740">
    <property type="term" value="F:pyruvate dehydrogenase (acetyl-transferring) kinase activity"/>
    <property type="evidence" value="ECO:0007669"/>
    <property type="project" value="UniProtKB-EC"/>
</dbReference>
<reference evidence="10" key="1">
    <citation type="submission" date="2021-01" db="UniProtKB">
        <authorList>
            <consortium name="EnsemblMetazoa"/>
        </authorList>
    </citation>
    <scope>IDENTIFICATION</scope>
</reference>
<keyword evidence="6 8" id="KW-0496">Mitochondrion</keyword>
<dbReference type="Gene3D" id="3.30.565.10">
    <property type="entry name" value="Histidine kinase-like ATPase, C-terminal domain"/>
    <property type="match status" value="1"/>
</dbReference>
<dbReference type="SUPFAM" id="SSF55874">
    <property type="entry name" value="ATPase domain of HSP90 chaperone/DNA topoisomerase II/histidine kinase"/>
    <property type="match status" value="1"/>
</dbReference>
<evidence type="ECO:0000256" key="8">
    <source>
        <dbReference type="RuleBase" id="RU366032"/>
    </source>
</evidence>
<sequence length="423" mass="48146">MARAARAITKDIQSYIKKYSRYHQSVLSIEQFTHFGKTASVKESFSFLRFEVPIRLAHIMQEINHLPKVLLQTPSVELVKSWYVQSFVDLMDFLNDDFSEDDIERFTDTLYTIKQRHDKTVETMAQGVIELKSAQNKFIIDPKMQYFLDRFYMNRIGIRLLMTNHIALFGKHPPSSGKFIGVFEPNCRIKKVLEDAVAGASDLCARTYFDSPMVKINEHGVREGEDEVIAAYVPSHLHFMLFELLKNAMRATVEKHEAKDEIPDINIDIVKGNEDLTIRISDLGGGICRNKIKDLFTYHYSTAPEPDQLEGMAPLAGYGYGLPLSKLYAKYFGGDIHISSLEGLGSDTFVYLKALSQDAQEVIPMYNSLVAKEYEEIDQETVRSSQREWSCDSFYDGQIRSYSKPFLRSSGKKNGNGGGSRGK</sequence>
<dbReference type="InterPro" id="IPR039028">
    <property type="entry name" value="BCKD/PDK"/>
</dbReference>
<evidence type="ECO:0000256" key="3">
    <source>
        <dbReference type="ARBA" id="ARBA00022741"/>
    </source>
</evidence>
<evidence type="ECO:0000256" key="5">
    <source>
        <dbReference type="ARBA" id="ARBA00022840"/>
    </source>
</evidence>
<keyword evidence="5 8" id="KW-0067">ATP-binding</keyword>
<dbReference type="InterPro" id="IPR005467">
    <property type="entry name" value="His_kinase_dom"/>
</dbReference>
<evidence type="ECO:0000313" key="10">
    <source>
        <dbReference type="EnsemblMetazoa" id="CLYHEMP006413.1"/>
    </source>
</evidence>
<dbReference type="OrthoDB" id="241648at2759"/>
<dbReference type="PANTHER" id="PTHR11947">
    <property type="entry name" value="PYRUVATE DEHYDROGENASE KINASE"/>
    <property type="match status" value="1"/>
</dbReference>
<dbReference type="InterPro" id="IPR036784">
    <property type="entry name" value="AK/P_DHK_N_sf"/>
</dbReference>
<evidence type="ECO:0000256" key="1">
    <source>
        <dbReference type="ARBA" id="ARBA00006155"/>
    </source>
</evidence>
<feature type="domain" description="Histidine kinase" evidence="9">
    <location>
        <begin position="234"/>
        <end position="356"/>
    </location>
</feature>
<dbReference type="SUPFAM" id="SSF69012">
    <property type="entry name" value="alpha-ketoacid dehydrogenase kinase, N-terminal domain"/>
    <property type="match status" value="1"/>
</dbReference>
<comment type="similarity">
    <text evidence="1 8">Belongs to the PDK/BCKDK protein kinase family.</text>
</comment>
<evidence type="ECO:0000313" key="11">
    <source>
        <dbReference type="Proteomes" id="UP000594262"/>
    </source>
</evidence>
<dbReference type="Gene3D" id="1.20.140.20">
    <property type="entry name" value="Alpha-ketoacid/pyruvate dehydrogenase kinase, N-terminal domain"/>
    <property type="match status" value="1"/>
</dbReference>
<evidence type="ECO:0000256" key="7">
    <source>
        <dbReference type="ARBA" id="ARBA00048201"/>
    </source>
</evidence>
<evidence type="ECO:0000256" key="6">
    <source>
        <dbReference type="ARBA" id="ARBA00023128"/>
    </source>
</evidence>
<dbReference type="PROSITE" id="PS50109">
    <property type="entry name" value="HIS_KIN"/>
    <property type="match status" value="1"/>
</dbReference>
<dbReference type="InterPro" id="IPR036890">
    <property type="entry name" value="HATPase_C_sf"/>
</dbReference>
<dbReference type="CDD" id="cd16929">
    <property type="entry name" value="HATPase_PDK-like"/>
    <property type="match status" value="1"/>
</dbReference>
<organism evidence="10 11">
    <name type="scientific">Clytia hemisphaerica</name>
    <dbReference type="NCBI Taxonomy" id="252671"/>
    <lineage>
        <taxon>Eukaryota</taxon>
        <taxon>Metazoa</taxon>
        <taxon>Cnidaria</taxon>
        <taxon>Hydrozoa</taxon>
        <taxon>Hydroidolina</taxon>
        <taxon>Leptothecata</taxon>
        <taxon>Obeliida</taxon>
        <taxon>Clytiidae</taxon>
        <taxon>Clytia</taxon>
    </lineage>
</organism>
<dbReference type="Pfam" id="PF02518">
    <property type="entry name" value="HATPase_c"/>
    <property type="match status" value="1"/>
</dbReference>